<feature type="domain" description="Glycosyltransferase subfamily 4-like N-terminal" evidence="2">
    <location>
        <begin position="16"/>
        <end position="188"/>
    </location>
</feature>
<evidence type="ECO:0000313" key="4">
    <source>
        <dbReference type="Proteomes" id="UP000177486"/>
    </source>
</evidence>
<comment type="caution">
    <text evidence="3">The sequence shown here is derived from an EMBL/GenBank/DDBJ whole genome shotgun (WGS) entry which is preliminary data.</text>
</comment>
<reference evidence="3 4" key="1">
    <citation type="journal article" date="2016" name="Nat. Commun.">
        <title>Thousands of microbial genomes shed light on interconnected biogeochemical processes in an aquifer system.</title>
        <authorList>
            <person name="Anantharaman K."/>
            <person name="Brown C.T."/>
            <person name="Hug L.A."/>
            <person name="Sharon I."/>
            <person name="Castelle C.J."/>
            <person name="Probst A.J."/>
            <person name="Thomas B.C."/>
            <person name="Singh A."/>
            <person name="Wilkins M.J."/>
            <person name="Karaoz U."/>
            <person name="Brodie E.L."/>
            <person name="Williams K.H."/>
            <person name="Hubbard S.S."/>
            <person name="Banfield J.F."/>
        </authorList>
    </citation>
    <scope>NUCLEOTIDE SEQUENCE [LARGE SCALE GENOMIC DNA]</scope>
</reference>
<dbReference type="AlphaFoldDB" id="A0A1G2EYU9"/>
<feature type="domain" description="Glycosyl transferase family 1" evidence="1">
    <location>
        <begin position="212"/>
        <end position="369"/>
    </location>
</feature>
<dbReference type="EMBL" id="MHMQ01000010">
    <property type="protein sequence ID" value="OGZ30965.1"/>
    <property type="molecule type" value="Genomic_DNA"/>
</dbReference>
<gene>
    <name evidence="3" type="ORF">A2931_02540</name>
</gene>
<dbReference type="Gene3D" id="3.40.50.2000">
    <property type="entry name" value="Glycogen Phosphorylase B"/>
    <property type="match status" value="2"/>
</dbReference>
<name>A0A1G2EYU9_9BACT</name>
<evidence type="ECO:0000259" key="1">
    <source>
        <dbReference type="Pfam" id="PF00534"/>
    </source>
</evidence>
<dbReference type="GO" id="GO:0016757">
    <property type="term" value="F:glycosyltransferase activity"/>
    <property type="evidence" value="ECO:0007669"/>
    <property type="project" value="InterPro"/>
</dbReference>
<dbReference type="Pfam" id="PF13439">
    <property type="entry name" value="Glyco_transf_4"/>
    <property type="match status" value="1"/>
</dbReference>
<dbReference type="PANTHER" id="PTHR12526">
    <property type="entry name" value="GLYCOSYLTRANSFERASE"/>
    <property type="match status" value="1"/>
</dbReference>
<protein>
    <recommendedName>
        <fullName evidence="5">Glycosyltransferase subfamily 4-like N-terminal domain-containing protein</fullName>
    </recommendedName>
</protein>
<dbReference type="InterPro" id="IPR028098">
    <property type="entry name" value="Glyco_trans_4-like_N"/>
</dbReference>
<proteinExistence type="predicted"/>
<dbReference type="PANTHER" id="PTHR12526:SF630">
    <property type="entry name" value="GLYCOSYLTRANSFERASE"/>
    <property type="match status" value="1"/>
</dbReference>
<dbReference type="CDD" id="cd03808">
    <property type="entry name" value="GT4_CapM-like"/>
    <property type="match status" value="1"/>
</dbReference>
<evidence type="ECO:0008006" key="5">
    <source>
        <dbReference type="Google" id="ProtNLM"/>
    </source>
</evidence>
<evidence type="ECO:0000259" key="2">
    <source>
        <dbReference type="Pfam" id="PF13439"/>
    </source>
</evidence>
<sequence>MEKNKKILYLITKSVWGGAGKYVYDLALEAKRDGFDVAVAAGGQGALAQKLQEKNIRYFDVARLQRDVAILKPFVSGLVLLKILFKFKPDIVHANSPQAAGIGGIALFIYRLFTWTRRVQAVYTIHGWSYHETRPEWQNFLIRLFSKSTCLFYQKIICVSEYDRQSALKFKIAPARKLITIHNGIDPQNLNFLSREEALQKLPGSNPRELRGFDPGKPVIGSVGEFTKNKGHKYLIEALGILKKSGEGFRGFIVGWGEEEKNLESRIKNLELKNEVRLITGLSPAAPHLKAFDIFILPSVKEGLPYTLLEAGLAELPIVATNVGGNPEIIENEKTGLLVNTANADELAGAILKFMGDENLRKKLGQNLRGKILLDFSADKMLERTFFLYDKIPNGR</sequence>
<dbReference type="InterPro" id="IPR001296">
    <property type="entry name" value="Glyco_trans_1"/>
</dbReference>
<accession>A0A1G2EYU9</accession>
<organism evidence="3 4">
    <name type="scientific">Candidatus Niyogibacteria bacterium RIFCSPLOWO2_01_FULL_45_48</name>
    <dbReference type="NCBI Taxonomy" id="1801724"/>
    <lineage>
        <taxon>Bacteria</taxon>
        <taxon>Candidatus Niyogiibacteriota</taxon>
    </lineage>
</organism>
<dbReference type="SUPFAM" id="SSF53756">
    <property type="entry name" value="UDP-Glycosyltransferase/glycogen phosphorylase"/>
    <property type="match status" value="1"/>
</dbReference>
<evidence type="ECO:0000313" key="3">
    <source>
        <dbReference type="EMBL" id="OGZ30965.1"/>
    </source>
</evidence>
<dbReference type="Proteomes" id="UP000177486">
    <property type="component" value="Unassembled WGS sequence"/>
</dbReference>
<dbReference type="Pfam" id="PF00534">
    <property type="entry name" value="Glycos_transf_1"/>
    <property type="match status" value="1"/>
</dbReference>